<sequence>MPITPQNRSLLDILSLSTSIRPLIPDLEVAVSASLYYSTTHIACKRKYISRE</sequence>
<accession>A0A061RAN3</accession>
<dbReference type="AlphaFoldDB" id="A0A061RAN3"/>
<dbReference type="EMBL" id="GBEZ01018935">
    <property type="protein sequence ID" value="JAC67556.1"/>
    <property type="molecule type" value="Transcribed_RNA"/>
</dbReference>
<reference evidence="1" key="1">
    <citation type="submission" date="2014-05" db="EMBL/GenBank/DDBJ databases">
        <title>The transcriptome of the halophilic microalga Tetraselmis sp. GSL018 isolated from the Great Salt Lake, Utah.</title>
        <authorList>
            <person name="Jinkerson R.E."/>
            <person name="D'Adamo S."/>
            <person name="Posewitz M.C."/>
        </authorList>
    </citation>
    <scope>NUCLEOTIDE SEQUENCE</scope>
    <source>
        <strain evidence="1">GSL018</strain>
    </source>
</reference>
<gene>
    <name evidence="1" type="ORF">TSPGSL018_10861</name>
</gene>
<organism evidence="1">
    <name type="scientific">Tetraselmis sp. GSL018</name>
    <dbReference type="NCBI Taxonomy" id="582737"/>
    <lineage>
        <taxon>Eukaryota</taxon>
        <taxon>Viridiplantae</taxon>
        <taxon>Chlorophyta</taxon>
        <taxon>core chlorophytes</taxon>
        <taxon>Chlorodendrophyceae</taxon>
        <taxon>Chlorodendrales</taxon>
        <taxon>Chlorodendraceae</taxon>
        <taxon>Tetraselmis</taxon>
    </lineage>
</organism>
<proteinExistence type="predicted"/>
<name>A0A061RAN3_9CHLO</name>
<protein>
    <submittedName>
        <fullName evidence="1">Uncharacterized protein</fullName>
    </submittedName>
</protein>
<evidence type="ECO:0000313" key="1">
    <source>
        <dbReference type="EMBL" id="JAC67556.1"/>
    </source>
</evidence>